<evidence type="ECO:0000259" key="3">
    <source>
        <dbReference type="Pfam" id="PF04548"/>
    </source>
</evidence>
<dbReference type="InterPro" id="IPR006703">
    <property type="entry name" value="G_AIG1"/>
</dbReference>
<evidence type="ECO:0000313" key="4">
    <source>
        <dbReference type="EMBL" id="TCD63732.1"/>
    </source>
</evidence>
<name>A0A4R0R8D3_9APHY</name>
<accession>A0A4R0R8D3</accession>
<evidence type="ECO:0000256" key="1">
    <source>
        <dbReference type="ARBA" id="ARBA00022741"/>
    </source>
</evidence>
<dbReference type="EMBL" id="RWJN01000278">
    <property type="protein sequence ID" value="TCD63732.1"/>
    <property type="molecule type" value="Genomic_DNA"/>
</dbReference>
<dbReference type="AlphaFoldDB" id="A0A4R0R8D3"/>
<dbReference type="SUPFAM" id="SSF52540">
    <property type="entry name" value="P-loop containing nucleoside triphosphate hydrolases"/>
    <property type="match status" value="1"/>
</dbReference>
<evidence type="ECO:0000313" key="5">
    <source>
        <dbReference type="Proteomes" id="UP000292702"/>
    </source>
</evidence>
<protein>
    <recommendedName>
        <fullName evidence="3">AIG1-type G domain-containing protein</fullName>
    </recommendedName>
</protein>
<dbReference type="Proteomes" id="UP000292702">
    <property type="component" value="Unassembled WGS sequence"/>
</dbReference>
<organism evidence="4 5">
    <name type="scientific">Steccherinum ochraceum</name>
    <dbReference type="NCBI Taxonomy" id="92696"/>
    <lineage>
        <taxon>Eukaryota</taxon>
        <taxon>Fungi</taxon>
        <taxon>Dikarya</taxon>
        <taxon>Basidiomycota</taxon>
        <taxon>Agaricomycotina</taxon>
        <taxon>Agaricomycetes</taxon>
        <taxon>Polyporales</taxon>
        <taxon>Steccherinaceae</taxon>
        <taxon>Steccherinum</taxon>
    </lineage>
</organism>
<reference evidence="4 5" key="1">
    <citation type="submission" date="2018-11" db="EMBL/GenBank/DDBJ databases">
        <title>Genome assembly of Steccherinum ochraceum LE-BIN_3174, the white-rot fungus of the Steccherinaceae family (The Residual Polyporoid clade, Polyporales, Basidiomycota).</title>
        <authorList>
            <person name="Fedorova T.V."/>
            <person name="Glazunova O.A."/>
            <person name="Landesman E.O."/>
            <person name="Moiseenko K.V."/>
            <person name="Psurtseva N.V."/>
            <person name="Savinova O.S."/>
            <person name="Shakhova N.V."/>
            <person name="Tyazhelova T.V."/>
            <person name="Vasina D.V."/>
        </authorList>
    </citation>
    <scope>NUCLEOTIDE SEQUENCE [LARGE SCALE GENOMIC DNA]</scope>
    <source>
        <strain evidence="4 5">LE-BIN_3174</strain>
    </source>
</reference>
<comment type="caution">
    <text evidence="4">The sequence shown here is derived from an EMBL/GenBank/DDBJ whole genome shotgun (WGS) entry which is preliminary data.</text>
</comment>
<feature type="non-terminal residue" evidence="4">
    <location>
        <position position="330"/>
    </location>
</feature>
<dbReference type="Pfam" id="PF04548">
    <property type="entry name" value="AIG1"/>
    <property type="match status" value="1"/>
</dbReference>
<dbReference type="OrthoDB" id="8954335at2759"/>
<feature type="region of interest" description="Disordered" evidence="2">
    <location>
        <begin position="298"/>
        <end position="330"/>
    </location>
</feature>
<dbReference type="Gene3D" id="3.40.50.300">
    <property type="entry name" value="P-loop containing nucleotide triphosphate hydrolases"/>
    <property type="match status" value="1"/>
</dbReference>
<dbReference type="GO" id="GO:0005525">
    <property type="term" value="F:GTP binding"/>
    <property type="evidence" value="ECO:0007669"/>
    <property type="project" value="InterPro"/>
</dbReference>
<feature type="domain" description="AIG1-type G" evidence="3">
    <location>
        <begin position="34"/>
        <end position="165"/>
    </location>
</feature>
<dbReference type="InterPro" id="IPR027417">
    <property type="entry name" value="P-loop_NTPase"/>
</dbReference>
<proteinExistence type="predicted"/>
<keyword evidence="1" id="KW-0547">Nucleotide-binding</keyword>
<evidence type="ECO:0000256" key="2">
    <source>
        <dbReference type="SAM" id="MobiDB-lite"/>
    </source>
</evidence>
<gene>
    <name evidence="4" type="ORF">EIP91_004983</name>
</gene>
<sequence length="330" mass="36725">MSTKAPASTPSPKPKFSFLKALPGLGRKKDDVVNILVMGVTGTGKTTFVNLVSNSNLRVGVGLQSATDVIQKSDEFYLDDSCVSLVDTPGFDDTTKSETEVLKVLCDYLTSEYAEGRKLHGIIYFHRITDNRVSGSSQKSLNFFKDLAGPEAQKNCVVVTNMWNQVDQAKGEAREDELKFNDNFLKAAIANGTTLMRHDNSLASAQSIVRAMVKNEPVPLALQKEMVIEKKGLHETVAGRTLLGEWAEEEQKHQEEMDQLRKDLEEARRARNTSDVEEILEEEQRMTKLRAKINSERQTFAGLGAGSGSESGKDEERKQRRFSWKALSCC</sequence>
<keyword evidence="5" id="KW-1185">Reference proteome</keyword>